<protein>
    <submittedName>
        <fullName evidence="1">Uncharacterized protein</fullName>
    </submittedName>
</protein>
<dbReference type="AlphaFoldDB" id="A0AAP0E932"/>
<dbReference type="Proteomes" id="UP001419268">
    <property type="component" value="Unassembled WGS sequence"/>
</dbReference>
<gene>
    <name evidence="1" type="ORF">Scep_027983</name>
</gene>
<dbReference type="EMBL" id="JBBNAG010000012">
    <property type="protein sequence ID" value="KAK9088901.1"/>
    <property type="molecule type" value="Genomic_DNA"/>
</dbReference>
<sequence length="171" mass="18618">MPRCDLTRAKVRPCSCQGAALLVPKEFVKARPRSCQRNLPRRCLTRAKGICQGAALLVLKKPACANVKDRNCARAKAPLCSHQGTCQGPTVLVPKESAKARPCSCQRNMPVLMQRITIVPVPRRHCAPAKERAKERAKAQPCLCQGPRQGATVLPAKECAKKCVKAQPCLC</sequence>
<name>A0AAP0E932_9MAGN</name>
<accession>A0AAP0E932</accession>
<organism evidence="1 2">
    <name type="scientific">Stephania cephalantha</name>
    <dbReference type="NCBI Taxonomy" id="152367"/>
    <lineage>
        <taxon>Eukaryota</taxon>
        <taxon>Viridiplantae</taxon>
        <taxon>Streptophyta</taxon>
        <taxon>Embryophyta</taxon>
        <taxon>Tracheophyta</taxon>
        <taxon>Spermatophyta</taxon>
        <taxon>Magnoliopsida</taxon>
        <taxon>Ranunculales</taxon>
        <taxon>Menispermaceae</taxon>
        <taxon>Menispermoideae</taxon>
        <taxon>Cissampelideae</taxon>
        <taxon>Stephania</taxon>
    </lineage>
</organism>
<comment type="caution">
    <text evidence="1">The sequence shown here is derived from an EMBL/GenBank/DDBJ whole genome shotgun (WGS) entry which is preliminary data.</text>
</comment>
<keyword evidence="2" id="KW-1185">Reference proteome</keyword>
<proteinExistence type="predicted"/>
<evidence type="ECO:0000313" key="1">
    <source>
        <dbReference type="EMBL" id="KAK9088901.1"/>
    </source>
</evidence>
<evidence type="ECO:0000313" key="2">
    <source>
        <dbReference type="Proteomes" id="UP001419268"/>
    </source>
</evidence>
<reference evidence="1 2" key="1">
    <citation type="submission" date="2024-01" db="EMBL/GenBank/DDBJ databases">
        <title>Genome assemblies of Stephania.</title>
        <authorList>
            <person name="Yang L."/>
        </authorList>
    </citation>
    <scope>NUCLEOTIDE SEQUENCE [LARGE SCALE GENOMIC DNA]</scope>
    <source>
        <strain evidence="1">JXDWG</strain>
        <tissue evidence="1">Leaf</tissue>
    </source>
</reference>